<reference evidence="3" key="1">
    <citation type="submission" date="2016-10" db="EMBL/GenBank/DDBJ databases">
        <authorList>
            <person name="Varghese N."/>
            <person name="Submissions S."/>
        </authorList>
    </citation>
    <scope>NUCLEOTIDE SEQUENCE [LARGE SCALE GENOMIC DNA]</scope>
    <source>
        <strain evidence="3">LMG 26416</strain>
    </source>
</reference>
<organism evidence="2 3">
    <name type="scientific">Paraburkholderia caballeronis</name>
    <dbReference type="NCBI Taxonomy" id="416943"/>
    <lineage>
        <taxon>Bacteria</taxon>
        <taxon>Pseudomonadati</taxon>
        <taxon>Pseudomonadota</taxon>
        <taxon>Betaproteobacteria</taxon>
        <taxon>Burkholderiales</taxon>
        <taxon>Burkholderiaceae</taxon>
        <taxon>Paraburkholderia</taxon>
    </lineage>
</organism>
<dbReference type="CDD" id="cd21631">
    <property type="entry name" value="RHH_CopG_NikR-like"/>
    <property type="match status" value="1"/>
</dbReference>
<sequence length="148" mass="15842">MHYPLYVHRREGGGYRGSFADFPAIELAANSLEDLARDAQDAVQRVYGRSEHIMPEPTGDTAALQALDIDDGAGLWLFVDIDVTDIVSNSAWAQVSLSKSVLRAIDEAARTAGISRSALIERACVRELVREGGSGTVAGLDGKIAEPT</sequence>
<keyword evidence="3" id="KW-1185">Reference proteome</keyword>
<dbReference type="Gene3D" id="3.30.160.250">
    <property type="match status" value="1"/>
</dbReference>
<dbReference type="InterPro" id="IPR031807">
    <property type="entry name" value="HicB-like"/>
</dbReference>
<dbReference type="InterPro" id="IPR035069">
    <property type="entry name" value="TTHA1013/TTHA0281-like"/>
</dbReference>
<evidence type="ECO:0000313" key="3">
    <source>
        <dbReference type="Proteomes" id="UP000199120"/>
    </source>
</evidence>
<protein>
    <submittedName>
        <fullName evidence="2">HicB_like antitoxin of toxin-antitoxin system</fullName>
    </submittedName>
</protein>
<dbReference type="RefSeq" id="WP_090547585.1">
    <property type="nucleotide sequence ID" value="NZ_FNSR01000002.1"/>
</dbReference>
<dbReference type="Pfam" id="PF15919">
    <property type="entry name" value="HicB_lk_antitox"/>
    <property type="match status" value="1"/>
</dbReference>
<evidence type="ECO:0000259" key="1">
    <source>
        <dbReference type="Pfam" id="PF15919"/>
    </source>
</evidence>
<feature type="domain" description="HicB-like antitoxin of toxin-antitoxin system" evidence="1">
    <location>
        <begin position="3"/>
        <end position="123"/>
    </location>
</feature>
<name>A0A1H7LU00_9BURK</name>
<dbReference type="AlphaFoldDB" id="A0A1H7LU00"/>
<dbReference type="OrthoDB" id="8944423at2"/>
<accession>A0A1H7LU00</accession>
<dbReference type="EMBL" id="FOAJ01000004">
    <property type="protein sequence ID" value="SEL02444.1"/>
    <property type="molecule type" value="Genomic_DNA"/>
</dbReference>
<gene>
    <name evidence="2" type="ORF">SAMN05192542_104498</name>
</gene>
<evidence type="ECO:0000313" key="2">
    <source>
        <dbReference type="EMBL" id="SEL02444.1"/>
    </source>
</evidence>
<dbReference type="STRING" id="416943.SAMN05445871_3678"/>
<dbReference type="Proteomes" id="UP000199120">
    <property type="component" value="Unassembled WGS sequence"/>
</dbReference>
<proteinExistence type="predicted"/>
<dbReference type="SUPFAM" id="SSF143100">
    <property type="entry name" value="TTHA1013/TTHA0281-like"/>
    <property type="match status" value="1"/>
</dbReference>